<dbReference type="GO" id="GO:0003700">
    <property type="term" value="F:DNA-binding transcription factor activity"/>
    <property type="evidence" value="ECO:0007669"/>
    <property type="project" value="InterPro"/>
</dbReference>
<dbReference type="HOGENOM" id="CLU_083287_35_3_6"/>
<dbReference type="InterPro" id="IPR036388">
    <property type="entry name" value="WH-like_DNA-bd_sf"/>
</dbReference>
<dbReference type="InterPro" id="IPR036390">
    <property type="entry name" value="WH_DNA-bd_sf"/>
</dbReference>
<keyword evidence="3" id="KW-1185">Reference proteome</keyword>
<dbReference type="InterPro" id="IPR039422">
    <property type="entry name" value="MarR/SlyA-like"/>
</dbReference>
<dbReference type="AlphaFoldDB" id="E6WV86"/>
<name>E6WV86_PSEUU</name>
<dbReference type="PANTHER" id="PTHR33164:SF105">
    <property type="entry name" value="TRANSCRIPTIONAL REPRESSOR PROTEIN-RELATED"/>
    <property type="match status" value="1"/>
</dbReference>
<evidence type="ECO:0000313" key="3">
    <source>
        <dbReference type="Proteomes" id="UP000008632"/>
    </source>
</evidence>
<dbReference type="SUPFAM" id="SSF46785">
    <property type="entry name" value="Winged helix' DNA-binding domain"/>
    <property type="match status" value="1"/>
</dbReference>
<dbReference type="PANTHER" id="PTHR33164">
    <property type="entry name" value="TRANSCRIPTIONAL REGULATOR, MARR FAMILY"/>
    <property type="match status" value="1"/>
</dbReference>
<feature type="domain" description="HTH marR-type" evidence="1">
    <location>
        <begin position="6"/>
        <end position="135"/>
    </location>
</feature>
<evidence type="ECO:0000259" key="1">
    <source>
        <dbReference type="PROSITE" id="PS50995"/>
    </source>
</evidence>
<evidence type="ECO:0000313" key="2">
    <source>
        <dbReference type="EMBL" id="ADV28085.1"/>
    </source>
</evidence>
<dbReference type="GO" id="GO:0006950">
    <property type="term" value="P:response to stress"/>
    <property type="evidence" value="ECO:0007669"/>
    <property type="project" value="TreeGrafter"/>
</dbReference>
<dbReference type="Pfam" id="PF12840">
    <property type="entry name" value="HTH_20"/>
    <property type="match status" value="1"/>
</dbReference>
<dbReference type="EMBL" id="CP002446">
    <property type="protein sequence ID" value="ADV28085.1"/>
    <property type="molecule type" value="Genomic_DNA"/>
</dbReference>
<sequence length="143" mass="15515">MPATASPCTCFRLRRAARQVSQVYDHALAGAGLNVNQYSLLRHLRTPGTLGALAAHLGMDRTTLSRNLRPLLRDGLVADARGDDPRQRVLMLTAAGRERVASARPLWRRAQQRIDALLGADAGNQLLAGLDALESALARERQA</sequence>
<proteinExistence type="predicted"/>
<reference evidence="2 3" key="1">
    <citation type="submission" date="2011-01" db="EMBL/GenBank/DDBJ databases">
        <title>Complete sequence of Pseudoxanthomonas suwonensis 11-1.</title>
        <authorList>
            <consortium name="US DOE Joint Genome Institute"/>
            <person name="Lucas S."/>
            <person name="Copeland A."/>
            <person name="Lapidus A."/>
            <person name="Cheng J.-F."/>
            <person name="Goodwin L."/>
            <person name="Pitluck S."/>
            <person name="Teshima H."/>
            <person name="Detter J.C."/>
            <person name="Han C."/>
            <person name="Tapia R."/>
            <person name="Land M."/>
            <person name="Hauser L."/>
            <person name="Kyrpides N."/>
            <person name="Ivanova N."/>
            <person name="Ovchinnikova G."/>
            <person name="Siebers A.K."/>
            <person name="Allgaier M."/>
            <person name="Thelen M.P."/>
            <person name="Hugenholtz P."/>
            <person name="Gladden J."/>
            <person name="Woyke T."/>
        </authorList>
    </citation>
    <scope>NUCLEOTIDE SEQUENCE [LARGE SCALE GENOMIC DNA]</scope>
    <source>
        <strain evidence="3">11-1</strain>
    </source>
</reference>
<dbReference type="STRING" id="743721.Psesu_2251"/>
<gene>
    <name evidence="2" type="ordered locus">Psesu_2251</name>
</gene>
<dbReference type="InterPro" id="IPR000835">
    <property type="entry name" value="HTH_MarR-typ"/>
</dbReference>
<protein>
    <submittedName>
        <fullName evidence="2">Regulatory protein MarR</fullName>
    </submittedName>
</protein>
<accession>E6WV86</accession>
<dbReference type="Proteomes" id="UP000008632">
    <property type="component" value="Chromosome"/>
</dbReference>
<dbReference type="eggNOG" id="COG1846">
    <property type="taxonomic scope" value="Bacteria"/>
</dbReference>
<dbReference type="SMART" id="SM00347">
    <property type="entry name" value="HTH_MARR"/>
    <property type="match status" value="1"/>
</dbReference>
<dbReference type="PROSITE" id="PS50995">
    <property type="entry name" value="HTH_MARR_2"/>
    <property type="match status" value="1"/>
</dbReference>
<dbReference type="KEGG" id="psu:Psesu_2251"/>
<organism evidence="2 3">
    <name type="scientific">Pseudoxanthomonas suwonensis (strain 11-1)</name>
    <dbReference type="NCBI Taxonomy" id="743721"/>
    <lineage>
        <taxon>Bacteria</taxon>
        <taxon>Pseudomonadati</taxon>
        <taxon>Pseudomonadota</taxon>
        <taxon>Gammaproteobacteria</taxon>
        <taxon>Lysobacterales</taxon>
        <taxon>Lysobacteraceae</taxon>
        <taxon>Pseudoxanthomonas</taxon>
    </lineage>
</organism>
<dbReference type="OrthoDB" id="120080at2"/>
<dbReference type="RefSeq" id="WP_013535912.1">
    <property type="nucleotide sequence ID" value="NC_014924.1"/>
</dbReference>
<dbReference type="Gene3D" id="1.10.10.10">
    <property type="entry name" value="Winged helix-like DNA-binding domain superfamily/Winged helix DNA-binding domain"/>
    <property type="match status" value="1"/>
</dbReference>